<dbReference type="EMBL" id="CP146022">
    <property type="protein sequence ID" value="WWQ67224.1"/>
    <property type="molecule type" value="Genomic_DNA"/>
</dbReference>
<accession>A0ACD5AJ76</accession>
<reference evidence="1" key="1">
    <citation type="journal article" date="2025" name="Int. J. Syst. Evol. Microbiol.">
        <title>Streptomyces citrinus sp. nov., with yellow diffusible pigment.</title>
        <authorList>
            <person name="He Y."/>
            <person name="Yang E."/>
            <person name="Xu J."/>
            <person name="Sun Y."/>
            <person name="Sun L."/>
        </authorList>
    </citation>
    <scope>NUCLEOTIDE SEQUENCE</scope>
    <source>
        <strain evidence="1">Q6</strain>
    </source>
</reference>
<keyword evidence="2" id="KW-1185">Reference proteome</keyword>
<evidence type="ECO:0000313" key="2">
    <source>
        <dbReference type="Proteomes" id="UP001432251"/>
    </source>
</evidence>
<dbReference type="Proteomes" id="UP001432251">
    <property type="component" value="Chromosome"/>
</dbReference>
<organism evidence="1 2">
    <name type="scientific">Streptomyces citrinus</name>
    <dbReference type="NCBI Taxonomy" id="3118173"/>
    <lineage>
        <taxon>Bacteria</taxon>
        <taxon>Bacillati</taxon>
        <taxon>Actinomycetota</taxon>
        <taxon>Actinomycetes</taxon>
        <taxon>Kitasatosporales</taxon>
        <taxon>Streptomycetaceae</taxon>
        <taxon>Streptomyces</taxon>
    </lineage>
</organism>
<evidence type="ECO:0000313" key="1">
    <source>
        <dbReference type="EMBL" id="WWQ67224.1"/>
    </source>
</evidence>
<gene>
    <name evidence="1" type="ORF">V2W30_30460</name>
</gene>
<proteinExistence type="predicted"/>
<sequence length="338" mass="36947">MVRVIDSRVPGFAVADRRGRWKIVTLLMVLTLVATVTTSYIQFNFNLLTMKATTRAADAAGQAVEDGKEPFTTAVSPASDVDSAVRNNRLDVRWVLFTAPLTPEEQGEILAHPLGENETMEQFLRMLDGFTHKPVLVYDGGNRTTGEHRVDFAYGMTLQSARAQAVSVRGMDAVDVTCAPSTATTVISLPPEGEEPIEEVAVDLAAGDREAPLLQQSQEDPGPYFAHQYIELGNGQTSWAALMDVLTVTDQCSWAFKVSYVHAGQQRTKVVRDDAFHTPGLPTRPRQLIEFRADNTGNRWICWGEQIAADAPCPVRAPADDADAGAPALKYWGSFPVL</sequence>
<protein>
    <submittedName>
        <fullName evidence="1">Uncharacterized protein</fullName>
    </submittedName>
</protein>
<name>A0ACD5AJ76_9ACTN</name>